<feature type="compositionally biased region" description="Basic residues" evidence="1">
    <location>
        <begin position="213"/>
        <end position="229"/>
    </location>
</feature>
<dbReference type="PANTHER" id="PTHR35317">
    <property type="entry name" value="OS04G0629600 PROTEIN"/>
    <property type="match status" value="1"/>
</dbReference>
<dbReference type="AlphaFoldDB" id="A0AAV8TAV9"/>
<gene>
    <name evidence="2" type="ORF">K2173_003640</name>
</gene>
<dbReference type="PANTHER" id="PTHR35317:SF8">
    <property type="entry name" value="CCHC-TYPE DOMAIN-CONTAINING PROTEIN"/>
    <property type="match status" value="1"/>
</dbReference>
<evidence type="ECO:0008006" key="4">
    <source>
        <dbReference type="Google" id="ProtNLM"/>
    </source>
</evidence>
<proteinExistence type="predicted"/>
<reference evidence="2 3" key="1">
    <citation type="submission" date="2021-09" db="EMBL/GenBank/DDBJ databases">
        <title>Genomic insights and catalytic innovation underlie evolution of tropane alkaloids biosynthesis.</title>
        <authorList>
            <person name="Wang Y.-J."/>
            <person name="Tian T."/>
            <person name="Huang J.-P."/>
            <person name="Huang S.-X."/>
        </authorList>
    </citation>
    <scope>NUCLEOTIDE SEQUENCE [LARGE SCALE GENOMIC DNA]</scope>
    <source>
        <strain evidence="2">KIB-2018</strain>
        <tissue evidence="2">Leaf</tissue>
    </source>
</reference>
<dbReference type="EMBL" id="JAIWQS010000005">
    <property type="protein sequence ID" value="KAJ8763858.1"/>
    <property type="molecule type" value="Genomic_DNA"/>
</dbReference>
<feature type="region of interest" description="Disordered" evidence="1">
    <location>
        <begin position="200"/>
        <end position="243"/>
    </location>
</feature>
<sequence>MNPLTLLLTNNKLENGDNFNEWRRNLDIVLQYERISWVLTENEPTPPSGDSTPEQVQQHERWKNADKTTKCYILASVSCMLQKQIACMKTASAIVHHLHEMFGVRTRSARVKAIQTFHNLIQKPGEPVQDYMMKVISTVTKAEMLGADMDADMQMIIIINSLNSSFQQFKLDYELNSKDYTLSKLMNTLQSTEEILNIKSHGPKANVASSSKPKGKGKEKKKGLMRKKAQTGVKAKPMKKKAKENIKGKCFHCDEMGHWKKTVQST</sequence>
<dbReference type="Pfam" id="PF14223">
    <property type="entry name" value="Retrotran_gag_2"/>
    <property type="match status" value="1"/>
</dbReference>
<evidence type="ECO:0000256" key="1">
    <source>
        <dbReference type="SAM" id="MobiDB-lite"/>
    </source>
</evidence>
<protein>
    <recommendedName>
        <fullName evidence="4">Gag/pol protein</fullName>
    </recommendedName>
</protein>
<accession>A0AAV8TAV9</accession>
<name>A0AAV8TAV9_9ROSI</name>
<evidence type="ECO:0000313" key="3">
    <source>
        <dbReference type="Proteomes" id="UP001159364"/>
    </source>
</evidence>
<comment type="caution">
    <text evidence="2">The sequence shown here is derived from an EMBL/GenBank/DDBJ whole genome shotgun (WGS) entry which is preliminary data.</text>
</comment>
<organism evidence="2 3">
    <name type="scientific">Erythroxylum novogranatense</name>
    <dbReference type="NCBI Taxonomy" id="1862640"/>
    <lineage>
        <taxon>Eukaryota</taxon>
        <taxon>Viridiplantae</taxon>
        <taxon>Streptophyta</taxon>
        <taxon>Embryophyta</taxon>
        <taxon>Tracheophyta</taxon>
        <taxon>Spermatophyta</taxon>
        <taxon>Magnoliopsida</taxon>
        <taxon>eudicotyledons</taxon>
        <taxon>Gunneridae</taxon>
        <taxon>Pentapetalae</taxon>
        <taxon>rosids</taxon>
        <taxon>fabids</taxon>
        <taxon>Malpighiales</taxon>
        <taxon>Erythroxylaceae</taxon>
        <taxon>Erythroxylum</taxon>
    </lineage>
</organism>
<evidence type="ECO:0000313" key="2">
    <source>
        <dbReference type="EMBL" id="KAJ8763858.1"/>
    </source>
</evidence>
<keyword evidence="3" id="KW-1185">Reference proteome</keyword>
<dbReference type="Proteomes" id="UP001159364">
    <property type="component" value="Linkage Group LG05"/>
</dbReference>